<feature type="domain" description="RNase H type-1" evidence="4">
    <location>
        <begin position="1344"/>
        <end position="1471"/>
    </location>
</feature>
<dbReference type="Gene3D" id="3.30.420.10">
    <property type="entry name" value="Ribonuclease H-like superfamily/Ribonuclease H"/>
    <property type="match status" value="1"/>
</dbReference>
<accession>A0ABM3UUB5</accession>
<dbReference type="RefSeq" id="XP_058977113.1">
    <property type="nucleotide sequence ID" value="XM_059121130.1"/>
</dbReference>
<dbReference type="CDD" id="cd01650">
    <property type="entry name" value="RT_nLTR_like"/>
    <property type="match status" value="1"/>
</dbReference>
<gene>
    <name evidence="6" type="primary">LOC101898041</name>
</gene>
<evidence type="ECO:0000259" key="3">
    <source>
        <dbReference type="PROSITE" id="PS50878"/>
    </source>
</evidence>
<keyword evidence="5" id="KW-1185">Reference proteome</keyword>
<dbReference type="PANTHER" id="PTHR36688">
    <property type="entry name" value="ENDO/EXONUCLEASE/PHOSPHATASE DOMAIN-CONTAINING PROTEIN"/>
    <property type="match status" value="1"/>
</dbReference>
<dbReference type="InterPro" id="IPR005135">
    <property type="entry name" value="Endo/exonuclease/phosphatase"/>
</dbReference>
<dbReference type="Gene3D" id="3.60.10.10">
    <property type="entry name" value="Endonuclease/exonuclease/phosphatase"/>
    <property type="match status" value="1"/>
</dbReference>
<feature type="domain" description="Reverse transcriptase" evidence="3">
    <location>
        <begin position="886"/>
        <end position="1150"/>
    </location>
</feature>
<dbReference type="Pfam" id="PF00078">
    <property type="entry name" value="RVT_1"/>
    <property type="match status" value="1"/>
</dbReference>
<dbReference type="SUPFAM" id="SSF56219">
    <property type="entry name" value="DNase I-like"/>
    <property type="match status" value="1"/>
</dbReference>
<dbReference type="InterPro" id="IPR002156">
    <property type="entry name" value="RNaseH_domain"/>
</dbReference>
<keyword evidence="1" id="KW-0863">Zinc-finger</keyword>
<dbReference type="InterPro" id="IPR052560">
    <property type="entry name" value="RdDP_mobile_element"/>
</dbReference>
<proteinExistence type="predicted"/>
<evidence type="ECO:0000259" key="2">
    <source>
        <dbReference type="PROSITE" id="PS50158"/>
    </source>
</evidence>
<dbReference type="InterPro" id="IPR043502">
    <property type="entry name" value="DNA/RNA_pol_sf"/>
</dbReference>
<evidence type="ECO:0000259" key="4">
    <source>
        <dbReference type="PROSITE" id="PS50879"/>
    </source>
</evidence>
<dbReference type="PROSITE" id="PS50878">
    <property type="entry name" value="RT_POL"/>
    <property type="match status" value="1"/>
</dbReference>
<dbReference type="InterPro" id="IPR001878">
    <property type="entry name" value="Znf_CCHC"/>
</dbReference>
<dbReference type="GeneID" id="101898041"/>
<dbReference type="PROSITE" id="PS50879">
    <property type="entry name" value="RNASE_H_1"/>
    <property type="match status" value="1"/>
</dbReference>
<sequence>MDAMASVPRDAFVCVSEANTVSAEQLNAKLKRGLENGDKAIDVCQNEAAEHAGVLTQKILQDPKKRRFNDEPTLYSAEHKGEFMVLVDTSEAENIKNKKVKNGLYFIEKIKDIKAKEFNSIKRVDAIGVTLYKISFENRISANNFIQNEDLKKKKLRAFVPRNFVETFGVIRNVPVCFSEEDLLKGIVSDRKVTSVKRFTRKEGSEVRQTETIKIGFSGDNHPAWVVFNHTVLVVNTFYPAVRLCFNCGRLGHTKMGCRSKTRCLQCSNEMCEGNCNFKKCVLCKSSDHSCKEKEKCSTWAKEIETNKIMTRKKMSRKEVITMYNMKNRFDILWDEENFPNLPSTAKNNTTKTKKFVDQSVDNEVNEIMTPFTYSSVAKKPVKRYIHKPGVSISNRMFEEPSPSKPVFVQEHQRTTELEKITKELVKFMLDVFKNNNNSIGIEAMKHFNDRIQKCGVSLDLDDNELKSQNQHGQEIFSENIKNSNKLINFNLIQKFRPDGYGGVAIALRKQIKFSKIPFETEQDILIVKTTNLAKNYVVASIYFPPSTPFVIFVEEMTKLASFLERFDNVILCGDFNARNTCWGDHVTSRKGKELEIIMLESGFVNLNNGDPTFEGRGTSQGSVLDLTFVSNGIAASWCTLEGHWGGSHHIPISIQINNSNIRNNCFLHKKKLLGQLSNLELEPDFDQITDGISDEIKAATTSLKHGRTPKYWWDDNLSTLYRRQLAAIKKAKRYPTYNNLEQARIEVERWKKSVNKAKSDNFHNKIDTINKNGNTREGWKFINNVRNRTKADTAVWNNDNDMPYLRLLKEQVPDEESNDISQSNPHSISQLTENNPHITFDFDHFEEILKNKNKGSAAGHDRITYDMIKALPGISKRAVLTAMNNAFLNNSIRDSWRIIKIVPIPKPNKDREIIANYRPISLISVFVKCINLMLKDMIIQHLENNNALPSRTFAYRSGMSTSTCLNEFLHRVALLKTNNYKVLVLSLDINNAYNCVKINTLANILNKYGLNQQISNWIINFFSKRFLKLGNNQVTVTNGIPQGSCLSPLLFNLYTASLHQLEDNNSRIFQYADDFLIMVYHNDFDQALQLLQRKANNFSRALSELNLSFNPEKSNTMYFAKNSIKQITLNINDISIRQEKKLKFLGRIISNSLSVSEHYTFIENAVINRTNLLRCLTSIKGGLHPKVALNVYRSIVRSKIEYSRTTTANSPQYINKKVERLQNEMIKRSLGVPKSSPNHVIYTLAGELPPAHRAQFLTAKEIIKVRLQNPELYDIIANNPLVKSSYSKVFHDHAEIFERIKTVAYSRQNSLHVRTNLLPSKKDNTGNEILQAIYNKEIAHYKMHDFELFATDASVKNNATGCGIYNISKKQRFLFKIDFKTSSTFGELFALKKALQIAVEDRKDKCVLFTDSLAACKALATDNSDNFLVGEFHNILRDSNIQRCHVIWTPGHRGISFNEEVDYLAKQAAEFGAPVNSELSTNEALMMIKHKIVNDWNDDFSQISMTKGKNFFQICGNVFTRPWYLNLNLSSKDTKLINRLMVGQPYDKVFLHRIGAVDNDICETCGSREDAQHCIFECLSALFLALDKPPASIGHITFLYTPFGVIVLITLIDTHTQNCYHSQPDVRLSNHKIRSIFCFG</sequence>
<keyword evidence="1" id="KW-0479">Metal-binding</keyword>
<keyword evidence="1" id="KW-0862">Zinc</keyword>
<dbReference type="InterPro" id="IPR000477">
    <property type="entry name" value="RT_dom"/>
</dbReference>
<dbReference type="InterPro" id="IPR012337">
    <property type="entry name" value="RNaseH-like_sf"/>
</dbReference>
<evidence type="ECO:0000313" key="5">
    <source>
        <dbReference type="Proteomes" id="UP001652621"/>
    </source>
</evidence>
<name>A0ABM3UUB5_MUSDO</name>
<feature type="domain" description="CCHC-type" evidence="2">
    <location>
        <begin position="245"/>
        <end position="260"/>
    </location>
</feature>
<dbReference type="Pfam" id="PF14529">
    <property type="entry name" value="Exo_endo_phos_2"/>
    <property type="match status" value="1"/>
</dbReference>
<dbReference type="SUPFAM" id="SSF56672">
    <property type="entry name" value="DNA/RNA polymerases"/>
    <property type="match status" value="1"/>
</dbReference>
<dbReference type="PROSITE" id="PS50158">
    <property type="entry name" value="ZF_CCHC"/>
    <property type="match status" value="1"/>
</dbReference>
<dbReference type="Pfam" id="PF00075">
    <property type="entry name" value="RNase_H"/>
    <property type="match status" value="1"/>
</dbReference>
<dbReference type="SUPFAM" id="SSF53098">
    <property type="entry name" value="Ribonuclease H-like"/>
    <property type="match status" value="1"/>
</dbReference>
<dbReference type="Proteomes" id="UP001652621">
    <property type="component" value="Unplaced"/>
</dbReference>
<dbReference type="InterPro" id="IPR036397">
    <property type="entry name" value="RNaseH_sf"/>
</dbReference>
<dbReference type="InterPro" id="IPR036691">
    <property type="entry name" value="Endo/exonu/phosph_ase_sf"/>
</dbReference>
<evidence type="ECO:0000256" key="1">
    <source>
        <dbReference type="PROSITE-ProRule" id="PRU00047"/>
    </source>
</evidence>
<evidence type="ECO:0000313" key="6">
    <source>
        <dbReference type="RefSeq" id="XP_058977113.1"/>
    </source>
</evidence>
<dbReference type="CDD" id="cd09276">
    <property type="entry name" value="Rnase_HI_RT_non_LTR"/>
    <property type="match status" value="1"/>
</dbReference>
<organism evidence="5 6">
    <name type="scientific">Musca domestica</name>
    <name type="common">House fly</name>
    <dbReference type="NCBI Taxonomy" id="7370"/>
    <lineage>
        <taxon>Eukaryota</taxon>
        <taxon>Metazoa</taxon>
        <taxon>Ecdysozoa</taxon>
        <taxon>Arthropoda</taxon>
        <taxon>Hexapoda</taxon>
        <taxon>Insecta</taxon>
        <taxon>Pterygota</taxon>
        <taxon>Neoptera</taxon>
        <taxon>Endopterygota</taxon>
        <taxon>Diptera</taxon>
        <taxon>Brachycera</taxon>
        <taxon>Muscomorpha</taxon>
        <taxon>Muscoidea</taxon>
        <taxon>Muscidae</taxon>
        <taxon>Musca</taxon>
    </lineage>
</organism>
<protein>
    <submittedName>
        <fullName evidence="6">Uncharacterized protein LOC101898041 isoform X1</fullName>
    </submittedName>
</protein>
<reference evidence="6" key="1">
    <citation type="submission" date="2025-08" db="UniProtKB">
        <authorList>
            <consortium name="RefSeq"/>
        </authorList>
    </citation>
    <scope>IDENTIFICATION</scope>
    <source>
        <strain evidence="6">Aabys</strain>
        <tissue evidence="6">Whole body</tissue>
    </source>
</reference>
<dbReference type="PANTHER" id="PTHR36688:SF2">
    <property type="entry name" value="ENDONUCLEASE_EXONUCLEASE_PHOSPHATASE DOMAIN-CONTAINING PROTEIN"/>
    <property type="match status" value="1"/>
</dbReference>